<gene>
    <name evidence="1" type="ORF">C4K03_1523</name>
</gene>
<accession>A0A3G7U2U2</accession>
<dbReference type="RefSeq" id="WP_068966505.1">
    <property type="nucleotide sequence ID" value="NZ_CP014868.1"/>
</dbReference>
<dbReference type="AlphaFoldDB" id="A0A3G7U2U2"/>
<name>A0A3G7U2U2_9PSED</name>
<sequence length="135" mass="15420">MSQEGEDLSAGESSINSKMLDRYLKKEIWRYSWEQGLAKLAICLILGFYTVLLGFIFLGHFRLVIGKWYFFLSTKPHVVTDVPIILALSSIPTILLIALLRYFHHREKSGIDSDTPLPLSLQSSKDLMDMLNKSQ</sequence>
<dbReference type="EMBL" id="CP027754">
    <property type="protein sequence ID" value="AZE53694.1"/>
    <property type="molecule type" value="Genomic_DNA"/>
</dbReference>
<reference evidence="1 2" key="1">
    <citation type="submission" date="2018-03" db="EMBL/GenBank/DDBJ databases">
        <title>Diversity of phytobeneficial traits revealed by whole-genome analysis of worldwide-isolated phenazine-producing Pseudomonas spp.</title>
        <authorList>
            <person name="Biessy A."/>
            <person name="Novinscak A."/>
            <person name="Blom J."/>
            <person name="Leger G."/>
            <person name="Thomashow L.S."/>
            <person name="Cazorla F.M."/>
            <person name="Josic D."/>
            <person name="Filion M."/>
        </authorList>
    </citation>
    <scope>NUCLEOTIDE SEQUENCE [LARGE SCALE GENOMIC DNA]</scope>
    <source>
        <strain evidence="1 2">30B</strain>
    </source>
</reference>
<evidence type="ECO:0000313" key="2">
    <source>
        <dbReference type="Proteomes" id="UP000268696"/>
    </source>
</evidence>
<evidence type="ECO:0000313" key="1">
    <source>
        <dbReference type="EMBL" id="AZE53694.1"/>
    </source>
</evidence>
<protein>
    <submittedName>
        <fullName evidence="1">Uncharacterized protein</fullName>
    </submittedName>
</protein>
<organism evidence="1 2">
    <name type="scientific">Pseudomonas synxantha</name>
    <dbReference type="NCBI Taxonomy" id="47883"/>
    <lineage>
        <taxon>Bacteria</taxon>
        <taxon>Pseudomonadati</taxon>
        <taxon>Pseudomonadota</taxon>
        <taxon>Gammaproteobacteria</taxon>
        <taxon>Pseudomonadales</taxon>
        <taxon>Pseudomonadaceae</taxon>
        <taxon>Pseudomonas</taxon>
    </lineage>
</organism>
<proteinExistence type="predicted"/>
<dbReference type="Proteomes" id="UP000268696">
    <property type="component" value="Chromosome"/>
</dbReference>